<gene>
    <name evidence="2" type="ORF">PYTT_0982</name>
</gene>
<dbReference type="EMBL" id="LT629973">
    <property type="protein sequence ID" value="SEH81987.1"/>
    <property type="molecule type" value="Genomic_DNA"/>
</dbReference>
<sequence>MQTILKSWPAMLLIAIFTSCVCNTSGKLDTVGKTRHALVVEHPNTSMQPAPGLRTLHPSAFAHGS</sequence>
<keyword evidence="3" id="KW-1185">Reference proteome</keyword>
<keyword evidence="1" id="KW-0732">Signal</keyword>
<evidence type="ECO:0000256" key="1">
    <source>
        <dbReference type="SAM" id="SignalP"/>
    </source>
</evidence>
<dbReference type="PROSITE" id="PS51257">
    <property type="entry name" value="PROKAR_LIPOPROTEIN"/>
    <property type="match status" value="1"/>
</dbReference>
<dbReference type="RefSeq" id="WP_067773054.1">
    <property type="nucleotide sequence ID" value="NZ_LIGX01000007.1"/>
</dbReference>
<dbReference type="STRING" id="1679444.PYTT_0982"/>
<proteinExistence type="predicted"/>
<evidence type="ECO:0000313" key="2">
    <source>
        <dbReference type="EMBL" id="SEH81987.1"/>
    </source>
</evidence>
<evidence type="ECO:0000313" key="3">
    <source>
        <dbReference type="Proteomes" id="UP000176204"/>
    </source>
</evidence>
<protein>
    <submittedName>
        <fullName evidence="2">Uncharacterized protein</fullName>
    </submittedName>
</protein>
<name>A0A1C7PEG3_9BACT</name>
<dbReference type="AlphaFoldDB" id="A0A1C7PEG3"/>
<feature type="chain" id="PRO_5014266587" evidence="1">
    <location>
        <begin position="22"/>
        <end position="65"/>
    </location>
</feature>
<reference evidence="3" key="1">
    <citation type="submission" date="2016-09" db="EMBL/GenBank/DDBJ databases">
        <authorList>
            <person name="Koehorst J."/>
        </authorList>
    </citation>
    <scope>NUCLEOTIDE SEQUENCE [LARGE SCALE GENOMIC DNA]</scope>
</reference>
<feature type="signal peptide" evidence="1">
    <location>
        <begin position="1"/>
        <end position="21"/>
    </location>
</feature>
<dbReference type="Proteomes" id="UP000176204">
    <property type="component" value="Chromosome I"/>
</dbReference>
<accession>A0A1C7PEG3</accession>
<organism evidence="2 3">
    <name type="scientific">Akkermansia glycaniphila</name>
    <dbReference type="NCBI Taxonomy" id="1679444"/>
    <lineage>
        <taxon>Bacteria</taxon>
        <taxon>Pseudomonadati</taxon>
        <taxon>Verrucomicrobiota</taxon>
        <taxon>Verrucomicrobiia</taxon>
        <taxon>Verrucomicrobiales</taxon>
        <taxon>Akkermansiaceae</taxon>
        <taxon>Akkermansia</taxon>
    </lineage>
</organism>
<dbReference type="KEGG" id="agl:PYTT_0982"/>